<gene>
    <name evidence="2" type="ORF">Dsin_016502</name>
</gene>
<sequence>MMEGCSWPSRNYVRTDKDRNYLEEKIRRGEKNFGGNMTRYGEKQNALIKGNDSRGGQEFGMPNVLKKLAEPIDKEVGVEPAPPNGPNQVGPPLASSSAEPMSIENEPGINNMGPSLVSEFKQHGPNIKNLRPTRWKKISREKGSLDNVSELGEREARIQYDDGKSEKGIDASRRRHRRHEIDDETADRKKKSMYLCHNRIQRRRMHIPLTYYLG</sequence>
<reference evidence="2" key="1">
    <citation type="journal article" date="2023" name="Plant J.">
        <title>Genome sequences and population genomics provide insights into the demographic history, inbreeding, and mutation load of two 'living fossil' tree species of Dipteronia.</title>
        <authorList>
            <person name="Feng Y."/>
            <person name="Comes H.P."/>
            <person name="Chen J."/>
            <person name="Zhu S."/>
            <person name="Lu R."/>
            <person name="Zhang X."/>
            <person name="Li P."/>
            <person name="Qiu J."/>
            <person name="Olsen K.M."/>
            <person name="Qiu Y."/>
        </authorList>
    </citation>
    <scope>NUCLEOTIDE SEQUENCE</scope>
    <source>
        <strain evidence="2">NBL</strain>
    </source>
</reference>
<dbReference type="EMBL" id="JANJYJ010000005">
    <property type="protein sequence ID" value="KAK3211796.1"/>
    <property type="molecule type" value="Genomic_DNA"/>
</dbReference>
<feature type="region of interest" description="Disordered" evidence="1">
    <location>
        <begin position="74"/>
        <end position="130"/>
    </location>
</feature>
<accession>A0AAE0AD88</accession>
<dbReference type="AlphaFoldDB" id="A0AAE0AD88"/>
<protein>
    <submittedName>
        <fullName evidence="2">Uncharacterized protein</fullName>
    </submittedName>
</protein>
<name>A0AAE0AD88_9ROSI</name>
<evidence type="ECO:0000313" key="2">
    <source>
        <dbReference type="EMBL" id="KAK3211796.1"/>
    </source>
</evidence>
<feature type="compositionally biased region" description="Basic and acidic residues" evidence="1">
    <location>
        <begin position="159"/>
        <end position="172"/>
    </location>
</feature>
<feature type="region of interest" description="Disordered" evidence="1">
    <location>
        <begin position="159"/>
        <end position="188"/>
    </location>
</feature>
<evidence type="ECO:0000313" key="3">
    <source>
        <dbReference type="Proteomes" id="UP001281410"/>
    </source>
</evidence>
<evidence type="ECO:0000256" key="1">
    <source>
        <dbReference type="SAM" id="MobiDB-lite"/>
    </source>
</evidence>
<dbReference type="Proteomes" id="UP001281410">
    <property type="component" value="Unassembled WGS sequence"/>
</dbReference>
<comment type="caution">
    <text evidence="2">The sequence shown here is derived from an EMBL/GenBank/DDBJ whole genome shotgun (WGS) entry which is preliminary data.</text>
</comment>
<proteinExistence type="predicted"/>
<keyword evidence="3" id="KW-1185">Reference proteome</keyword>
<organism evidence="2 3">
    <name type="scientific">Dipteronia sinensis</name>
    <dbReference type="NCBI Taxonomy" id="43782"/>
    <lineage>
        <taxon>Eukaryota</taxon>
        <taxon>Viridiplantae</taxon>
        <taxon>Streptophyta</taxon>
        <taxon>Embryophyta</taxon>
        <taxon>Tracheophyta</taxon>
        <taxon>Spermatophyta</taxon>
        <taxon>Magnoliopsida</taxon>
        <taxon>eudicotyledons</taxon>
        <taxon>Gunneridae</taxon>
        <taxon>Pentapetalae</taxon>
        <taxon>rosids</taxon>
        <taxon>malvids</taxon>
        <taxon>Sapindales</taxon>
        <taxon>Sapindaceae</taxon>
        <taxon>Hippocastanoideae</taxon>
        <taxon>Acereae</taxon>
        <taxon>Dipteronia</taxon>
    </lineage>
</organism>